<dbReference type="Proteomes" id="UP000676336">
    <property type="component" value="Unassembled WGS sequence"/>
</dbReference>
<gene>
    <name evidence="2" type="ORF">BYL167_LOCUS42315</name>
    <name evidence="3" type="ORF">GIL414_LOCUS42670</name>
    <name evidence="4" type="ORF">SMN809_LOCUS45517</name>
</gene>
<sequence length="81" mass="9183">TNVLSNKNNANANDKQFWSTDTSASPAPYYQVYEQISCLSSHDNTLTRAPLLQCPYYQEKRCTPPIMEQLQMSSSFLTTIS</sequence>
<dbReference type="EMBL" id="CAJOBH010109522">
    <property type="protein sequence ID" value="CAF4654435.1"/>
    <property type="molecule type" value="Genomic_DNA"/>
</dbReference>
<name>A0A8S3A6Y9_9BILA</name>
<evidence type="ECO:0000313" key="4">
    <source>
        <dbReference type="EMBL" id="CAF4760328.1"/>
    </source>
</evidence>
<feature type="non-terminal residue" evidence="3">
    <location>
        <position position="81"/>
    </location>
</feature>
<evidence type="ECO:0000313" key="3">
    <source>
        <dbReference type="EMBL" id="CAF4690990.1"/>
    </source>
</evidence>
<protein>
    <submittedName>
        <fullName evidence="3">Uncharacterized protein</fullName>
    </submittedName>
</protein>
<accession>A0A8S3A6Y9</accession>
<proteinExistence type="predicted"/>
<dbReference type="Proteomes" id="UP000681720">
    <property type="component" value="Unassembled WGS sequence"/>
</dbReference>
<evidence type="ECO:0000313" key="2">
    <source>
        <dbReference type="EMBL" id="CAF4654435.1"/>
    </source>
</evidence>
<dbReference type="EMBL" id="CAJOBI010139331">
    <property type="protein sequence ID" value="CAF4760328.1"/>
    <property type="molecule type" value="Genomic_DNA"/>
</dbReference>
<dbReference type="Proteomes" id="UP000681967">
    <property type="component" value="Unassembled WGS sequence"/>
</dbReference>
<feature type="non-terminal residue" evidence="3">
    <location>
        <position position="1"/>
    </location>
</feature>
<feature type="compositionally biased region" description="Low complexity" evidence="1">
    <location>
        <begin position="1"/>
        <end position="15"/>
    </location>
</feature>
<evidence type="ECO:0000313" key="5">
    <source>
        <dbReference type="Proteomes" id="UP000681720"/>
    </source>
</evidence>
<dbReference type="EMBL" id="CAJOBJ010124195">
    <property type="protein sequence ID" value="CAF4690990.1"/>
    <property type="molecule type" value="Genomic_DNA"/>
</dbReference>
<feature type="region of interest" description="Disordered" evidence="1">
    <location>
        <begin position="1"/>
        <end position="24"/>
    </location>
</feature>
<comment type="caution">
    <text evidence="3">The sequence shown here is derived from an EMBL/GenBank/DDBJ whole genome shotgun (WGS) entry which is preliminary data.</text>
</comment>
<dbReference type="AlphaFoldDB" id="A0A8S3A6Y9"/>
<organism evidence="3 5">
    <name type="scientific">Rotaria magnacalcarata</name>
    <dbReference type="NCBI Taxonomy" id="392030"/>
    <lineage>
        <taxon>Eukaryota</taxon>
        <taxon>Metazoa</taxon>
        <taxon>Spiralia</taxon>
        <taxon>Gnathifera</taxon>
        <taxon>Rotifera</taxon>
        <taxon>Eurotatoria</taxon>
        <taxon>Bdelloidea</taxon>
        <taxon>Philodinida</taxon>
        <taxon>Philodinidae</taxon>
        <taxon>Rotaria</taxon>
    </lineage>
</organism>
<reference evidence="3" key="1">
    <citation type="submission" date="2021-02" db="EMBL/GenBank/DDBJ databases">
        <authorList>
            <person name="Nowell W R."/>
        </authorList>
    </citation>
    <scope>NUCLEOTIDE SEQUENCE</scope>
</reference>
<evidence type="ECO:0000256" key="1">
    <source>
        <dbReference type="SAM" id="MobiDB-lite"/>
    </source>
</evidence>